<evidence type="ECO:0000259" key="7">
    <source>
        <dbReference type="PROSITE" id="PS50002"/>
    </source>
</evidence>
<evidence type="ECO:0000313" key="9">
    <source>
        <dbReference type="EMBL" id="KYO18235.1"/>
    </source>
</evidence>
<dbReference type="Pfam" id="PF03114">
    <property type="entry name" value="BAR"/>
    <property type="match status" value="1"/>
</dbReference>
<feature type="domain" description="BAR" evidence="8">
    <location>
        <begin position="28"/>
        <end position="244"/>
    </location>
</feature>
<dbReference type="GO" id="GO:0005543">
    <property type="term" value="F:phospholipid binding"/>
    <property type="evidence" value="ECO:0007669"/>
    <property type="project" value="TreeGrafter"/>
</dbReference>
<reference evidence="9 10" key="1">
    <citation type="journal article" date="2012" name="Genome Biol.">
        <title>Sequencing three crocodilian genomes to illuminate the evolution of archosaurs and amniotes.</title>
        <authorList>
            <person name="St John J.A."/>
            <person name="Braun E.L."/>
            <person name="Isberg S.R."/>
            <person name="Miles L.G."/>
            <person name="Chong A.Y."/>
            <person name="Gongora J."/>
            <person name="Dalzell P."/>
            <person name="Moran C."/>
            <person name="Bed'hom B."/>
            <person name="Abzhanov A."/>
            <person name="Burgess S.C."/>
            <person name="Cooksey A.M."/>
            <person name="Castoe T.A."/>
            <person name="Crawford N.G."/>
            <person name="Densmore L.D."/>
            <person name="Drew J.C."/>
            <person name="Edwards S.V."/>
            <person name="Faircloth B.C."/>
            <person name="Fujita M.K."/>
            <person name="Greenwold M.J."/>
            <person name="Hoffmann F.G."/>
            <person name="Howard J.M."/>
            <person name="Iguchi T."/>
            <person name="Janes D.E."/>
            <person name="Khan S.Y."/>
            <person name="Kohno S."/>
            <person name="de Koning A.J."/>
            <person name="Lance S.L."/>
            <person name="McCarthy F.M."/>
            <person name="McCormack J.E."/>
            <person name="Merchant M.E."/>
            <person name="Peterson D.G."/>
            <person name="Pollock D.D."/>
            <person name="Pourmand N."/>
            <person name="Raney B.J."/>
            <person name="Roessler K.A."/>
            <person name="Sanford J.R."/>
            <person name="Sawyer R.H."/>
            <person name="Schmidt C.J."/>
            <person name="Triplett E.W."/>
            <person name="Tuberville T.D."/>
            <person name="Venegas-Anaya M."/>
            <person name="Howard J.T."/>
            <person name="Jarvis E.D."/>
            <person name="Guillette L.J.Jr."/>
            <person name="Glenn T.C."/>
            <person name="Green R.E."/>
            <person name="Ray D.A."/>
        </authorList>
    </citation>
    <scope>NUCLEOTIDE SEQUENCE [LARGE SCALE GENOMIC DNA]</scope>
    <source>
        <strain evidence="9">KSC_2009_1</strain>
    </source>
</reference>
<evidence type="ECO:0000256" key="1">
    <source>
        <dbReference type="ARBA" id="ARBA00004496"/>
    </source>
</evidence>
<evidence type="ECO:0000256" key="4">
    <source>
        <dbReference type="PROSITE-ProRule" id="PRU00192"/>
    </source>
</evidence>
<evidence type="ECO:0000259" key="8">
    <source>
        <dbReference type="PROSITE" id="PS51021"/>
    </source>
</evidence>
<dbReference type="InterPro" id="IPR003023">
    <property type="entry name" value="Amphiphysin_2"/>
</dbReference>
<keyword evidence="2 4" id="KW-0728">SH3 domain</keyword>
<dbReference type="Pfam" id="PF14604">
    <property type="entry name" value="SH3_9"/>
    <property type="match status" value="1"/>
</dbReference>
<dbReference type="InterPro" id="IPR036028">
    <property type="entry name" value="SH3-like_dom_sf"/>
</dbReference>
<proteinExistence type="predicted"/>
<accession>A0A151M145</accession>
<dbReference type="Proteomes" id="UP000050525">
    <property type="component" value="Unassembled WGS sequence"/>
</dbReference>
<dbReference type="FunFam" id="1.20.1270.60:FF:000007">
    <property type="entry name" value="Bridging integrator 1, isoform CRA_e"/>
    <property type="match status" value="1"/>
</dbReference>
<dbReference type="PROSITE" id="PS51021">
    <property type="entry name" value="BAR"/>
    <property type="match status" value="1"/>
</dbReference>
<feature type="region of interest" description="Disordered" evidence="6">
    <location>
        <begin position="246"/>
        <end position="322"/>
    </location>
</feature>
<dbReference type="Gene3D" id="2.30.30.40">
    <property type="entry name" value="SH3 Domains"/>
    <property type="match status" value="1"/>
</dbReference>
<name>A0A151M145_ALLMI</name>
<dbReference type="PANTHER" id="PTHR46514">
    <property type="entry name" value="AMPHIPHYSIN"/>
    <property type="match status" value="1"/>
</dbReference>
<dbReference type="PRINTS" id="PR00452">
    <property type="entry name" value="SH3DOMAIN"/>
</dbReference>
<keyword evidence="5" id="KW-0175">Coiled coil</keyword>
<evidence type="ECO:0000313" key="10">
    <source>
        <dbReference type="Proteomes" id="UP000050525"/>
    </source>
</evidence>
<dbReference type="InterPro" id="IPR035471">
    <property type="entry name" value="Amphiphysin-2_SH3"/>
</dbReference>
<dbReference type="GO" id="GO:0008021">
    <property type="term" value="C:synaptic vesicle"/>
    <property type="evidence" value="ECO:0007669"/>
    <property type="project" value="TreeGrafter"/>
</dbReference>
<comment type="subcellular location">
    <subcellularLocation>
        <location evidence="1">Cytoplasm</location>
    </subcellularLocation>
</comment>
<dbReference type="SUPFAM" id="SSF50044">
    <property type="entry name" value="SH3-domain"/>
    <property type="match status" value="1"/>
</dbReference>
<keyword evidence="3" id="KW-0963">Cytoplasm</keyword>
<dbReference type="SUPFAM" id="SSF103657">
    <property type="entry name" value="BAR/IMD domain-like"/>
    <property type="match status" value="1"/>
</dbReference>
<dbReference type="EMBL" id="AKHW03006853">
    <property type="protein sequence ID" value="KYO18235.1"/>
    <property type="molecule type" value="Genomic_DNA"/>
</dbReference>
<feature type="compositionally biased region" description="Low complexity" evidence="6">
    <location>
        <begin position="384"/>
        <end position="406"/>
    </location>
</feature>
<evidence type="ECO:0000256" key="2">
    <source>
        <dbReference type="ARBA" id="ARBA00022443"/>
    </source>
</evidence>
<evidence type="ECO:0000256" key="3">
    <source>
        <dbReference type="ARBA" id="ARBA00022490"/>
    </source>
</evidence>
<dbReference type="CDD" id="cd12139">
    <property type="entry name" value="SH3_Bin1"/>
    <property type="match status" value="1"/>
</dbReference>
<feature type="compositionally biased region" description="Low complexity" evidence="6">
    <location>
        <begin position="253"/>
        <end position="264"/>
    </location>
</feature>
<dbReference type="InterPro" id="IPR027267">
    <property type="entry name" value="AH/BAR_dom_sf"/>
</dbReference>
<protein>
    <submittedName>
        <fullName evidence="9">Myc box-dependent-interacting protein 1 isoform B</fullName>
    </submittedName>
</protein>
<dbReference type="InterPro" id="IPR003005">
    <property type="entry name" value="Amphiphysin"/>
</dbReference>
<dbReference type="GO" id="GO:0005886">
    <property type="term" value="C:plasma membrane"/>
    <property type="evidence" value="ECO:0007669"/>
    <property type="project" value="TreeGrafter"/>
</dbReference>
<dbReference type="PROSITE" id="PS50002">
    <property type="entry name" value="SH3"/>
    <property type="match status" value="1"/>
</dbReference>
<evidence type="ECO:0000256" key="6">
    <source>
        <dbReference type="SAM" id="MobiDB-lite"/>
    </source>
</evidence>
<dbReference type="PANTHER" id="PTHR46514:SF4">
    <property type="entry name" value="MYC BOX-DEPENDENT-INTERACTING PROTEIN 1"/>
    <property type="match status" value="1"/>
</dbReference>
<dbReference type="PRINTS" id="PR01251">
    <property type="entry name" value="AMPHIPHYSIN"/>
</dbReference>
<keyword evidence="10" id="KW-1185">Reference proteome</keyword>
<dbReference type="SMART" id="SM00721">
    <property type="entry name" value="BAR"/>
    <property type="match status" value="1"/>
</dbReference>
<feature type="coiled-coil region" evidence="5">
    <location>
        <begin position="156"/>
        <end position="190"/>
    </location>
</feature>
<dbReference type="GO" id="GO:0048156">
    <property type="term" value="F:tau protein binding"/>
    <property type="evidence" value="ECO:0007669"/>
    <property type="project" value="TreeGrafter"/>
</dbReference>
<dbReference type="Gene3D" id="1.20.1270.60">
    <property type="entry name" value="Arfaptin homology (AH) domain/BAR domain"/>
    <property type="match status" value="1"/>
</dbReference>
<sequence length="523" mass="57075">MAELGKGVTAGKIASNVQKKLTRAQEKVLQKLGKADETKDEQFEQCVQNFNKQLSEGSRLQKDLRTYLTSVKAMHEASKKLTECLQEVYEPEWPGRDDTNKIAENNDLLWTDFHQKLVDQALLTMDTYLGQFPDIKSRIAKRGRKLVDYDSARHHFEALQTAKKKDETKIAKAEEELVKAQKVFEEMNVDLQEELPSLWNSRVGFYVNTFQSIAGLEENFHKEMSKLNQNLHDVLLSLDKQCSSNAFPIKAQPSDSAPAKANKSPSPPPDGSPITSPETKTVNHEPEPSSLETPGAGIPKSPSQLRKGPPVPPPPKLTPSKEIKQENIISLFDDNFVPEISVTTPSQFDAPGPFQEGASLLDLDFDPIKPDAGVGKAPTPVSQPADAASGGSEAAGTAAAAAGAEAPKTEADSGSGSGSLPAVVVETFPATVNGTVESSGASERADMPPGFLFKVQAMHDYTATDSDELQLKAGDVVLVIPFENPEEQDEGWLMGVKEADWLQHKELDQCRGVFPENFTERVQ</sequence>
<gene>
    <name evidence="9" type="primary">BIN1</name>
    <name evidence="9" type="ORF">Y1Q_0011789</name>
</gene>
<dbReference type="GO" id="GO:0030100">
    <property type="term" value="P:regulation of endocytosis"/>
    <property type="evidence" value="ECO:0007669"/>
    <property type="project" value="InterPro"/>
</dbReference>
<organism evidence="9 10">
    <name type="scientific">Alligator mississippiensis</name>
    <name type="common">American alligator</name>
    <dbReference type="NCBI Taxonomy" id="8496"/>
    <lineage>
        <taxon>Eukaryota</taxon>
        <taxon>Metazoa</taxon>
        <taxon>Chordata</taxon>
        <taxon>Craniata</taxon>
        <taxon>Vertebrata</taxon>
        <taxon>Euteleostomi</taxon>
        <taxon>Archelosauria</taxon>
        <taxon>Archosauria</taxon>
        <taxon>Crocodylia</taxon>
        <taxon>Alligatoridae</taxon>
        <taxon>Alligatorinae</taxon>
        <taxon>Alligator</taxon>
    </lineage>
</organism>
<dbReference type="CDD" id="cd07611">
    <property type="entry name" value="BAR_Amphiphysin_I_II"/>
    <property type="match status" value="1"/>
</dbReference>
<dbReference type="SMART" id="SM00326">
    <property type="entry name" value="SH3"/>
    <property type="match status" value="1"/>
</dbReference>
<evidence type="ECO:0000256" key="5">
    <source>
        <dbReference type="SAM" id="Coils"/>
    </source>
</evidence>
<dbReference type="PRINTS" id="PR01253">
    <property type="entry name" value="AMPHIPHYSIN2"/>
</dbReference>
<feature type="region of interest" description="Disordered" evidence="6">
    <location>
        <begin position="369"/>
        <end position="418"/>
    </location>
</feature>
<comment type="caution">
    <text evidence="9">The sequence shown here is derived from an EMBL/GenBank/DDBJ whole genome shotgun (WGS) entry which is preliminary data.</text>
</comment>
<dbReference type="FunFam" id="2.30.30.40:FF:000029">
    <property type="entry name" value="myc box-dependent-interacting protein 1 isoform X2"/>
    <property type="match status" value="1"/>
</dbReference>
<dbReference type="InterPro" id="IPR001452">
    <property type="entry name" value="SH3_domain"/>
</dbReference>
<dbReference type="InterPro" id="IPR004148">
    <property type="entry name" value="BAR_dom"/>
</dbReference>
<dbReference type="AlphaFoldDB" id="A0A151M145"/>
<feature type="domain" description="SH3" evidence="7">
    <location>
        <begin position="450"/>
        <end position="523"/>
    </location>
</feature>